<organism evidence="2 3">
    <name type="scientific">Petrolisthes cinctipes</name>
    <name type="common">Flat porcelain crab</name>
    <dbReference type="NCBI Taxonomy" id="88211"/>
    <lineage>
        <taxon>Eukaryota</taxon>
        <taxon>Metazoa</taxon>
        <taxon>Ecdysozoa</taxon>
        <taxon>Arthropoda</taxon>
        <taxon>Crustacea</taxon>
        <taxon>Multicrustacea</taxon>
        <taxon>Malacostraca</taxon>
        <taxon>Eumalacostraca</taxon>
        <taxon>Eucarida</taxon>
        <taxon>Decapoda</taxon>
        <taxon>Pleocyemata</taxon>
        <taxon>Anomura</taxon>
        <taxon>Galatheoidea</taxon>
        <taxon>Porcellanidae</taxon>
        <taxon>Petrolisthes</taxon>
    </lineage>
</organism>
<sequence>MKHKHTDKYLQYDLLKSIKTKVAYQKFLQNLMVQQVSTNHIKWQAPGQQVSDSGAGQAIVFYSVNTRRSTQATLGEGRLTLHPSNLPRWPVAKPQTSRDYIVPPNHEASTTVGIFVMADSLIMGDGDAEGPLCIPTSPYREESSGANSRKVTCQGERTSNTTRRQMAGFLCESVNCTIMT</sequence>
<gene>
    <name evidence="2" type="ORF">Pcinc_006859</name>
</gene>
<feature type="compositionally biased region" description="Polar residues" evidence="1">
    <location>
        <begin position="144"/>
        <end position="157"/>
    </location>
</feature>
<protein>
    <submittedName>
        <fullName evidence="2">Uncharacterized protein</fullName>
    </submittedName>
</protein>
<name>A0AAE1KZ69_PETCI</name>
<reference evidence="2" key="1">
    <citation type="submission" date="2023-10" db="EMBL/GenBank/DDBJ databases">
        <title>Genome assemblies of two species of porcelain crab, Petrolisthes cinctipes and Petrolisthes manimaculis (Anomura: Porcellanidae).</title>
        <authorList>
            <person name="Angst P."/>
        </authorList>
    </citation>
    <scope>NUCLEOTIDE SEQUENCE</scope>
    <source>
        <strain evidence="2">PB745_01</strain>
        <tissue evidence="2">Gill</tissue>
    </source>
</reference>
<dbReference type="Proteomes" id="UP001286313">
    <property type="component" value="Unassembled WGS sequence"/>
</dbReference>
<evidence type="ECO:0000313" key="3">
    <source>
        <dbReference type="Proteomes" id="UP001286313"/>
    </source>
</evidence>
<proteinExistence type="predicted"/>
<comment type="caution">
    <text evidence="2">The sequence shown here is derived from an EMBL/GenBank/DDBJ whole genome shotgun (WGS) entry which is preliminary data.</text>
</comment>
<keyword evidence="3" id="KW-1185">Reference proteome</keyword>
<dbReference type="AlphaFoldDB" id="A0AAE1KZ69"/>
<evidence type="ECO:0000256" key="1">
    <source>
        <dbReference type="SAM" id="MobiDB-lite"/>
    </source>
</evidence>
<dbReference type="EMBL" id="JAWQEG010000504">
    <property type="protein sequence ID" value="KAK3889117.1"/>
    <property type="molecule type" value="Genomic_DNA"/>
</dbReference>
<feature type="region of interest" description="Disordered" evidence="1">
    <location>
        <begin position="137"/>
        <end position="157"/>
    </location>
</feature>
<accession>A0AAE1KZ69</accession>
<evidence type="ECO:0000313" key="2">
    <source>
        <dbReference type="EMBL" id="KAK3889117.1"/>
    </source>
</evidence>